<dbReference type="PANTHER" id="PTHR24305:SF210">
    <property type="entry name" value="CYTOCHROME P450 MONOOXYGENASE ASQL-RELATED"/>
    <property type="match status" value="1"/>
</dbReference>
<keyword evidence="9" id="KW-1185">Reference proteome</keyword>
<name>A0AA40BKP3_9PEZI</name>
<dbReference type="PRINTS" id="PR00385">
    <property type="entry name" value="P450"/>
</dbReference>
<dbReference type="GO" id="GO:0005506">
    <property type="term" value="F:iron ion binding"/>
    <property type="evidence" value="ECO:0007669"/>
    <property type="project" value="InterPro"/>
</dbReference>
<keyword evidence="3 6" id="KW-0349">Heme</keyword>
<dbReference type="PRINTS" id="PR00463">
    <property type="entry name" value="EP450I"/>
</dbReference>
<comment type="caution">
    <text evidence="8">The sequence shown here is derived from an EMBL/GenBank/DDBJ whole genome shotgun (WGS) entry which is preliminary data.</text>
</comment>
<organism evidence="8 9">
    <name type="scientific">Schizothecium vesticola</name>
    <dbReference type="NCBI Taxonomy" id="314040"/>
    <lineage>
        <taxon>Eukaryota</taxon>
        <taxon>Fungi</taxon>
        <taxon>Dikarya</taxon>
        <taxon>Ascomycota</taxon>
        <taxon>Pezizomycotina</taxon>
        <taxon>Sordariomycetes</taxon>
        <taxon>Sordariomycetidae</taxon>
        <taxon>Sordariales</taxon>
        <taxon>Schizotheciaceae</taxon>
        <taxon>Schizothecium</taxon>
    </lineage>
</organism>
<keyword evidence="7" id="KW-0472">Membrane</keyword>
<dbReference type="GO" id="GO:0020037">
    <property type="term" value="F:heme binding"/>
    <property type="evidence" value="ECO:0007669"/>
    <property type="project" value="InterPro"/>
</dbReference>
<evidence type="ECO:0000313" key="9">
    <source>
        <dbReference type="Proteomes" id="UP001172155"/>
    </source>
</evidence>
<feature type="transmembrane region" description="Helical" evidence="7">
    <location>
        <begin position="18"/>
        <end position="37"/>
    </location>
</feature>
<dbReference type="InterPro" id="IPR050121">
    <property type="entry name" value="Cytochrome_P450_monoxygenase"/>
</dbReference>
<keyword evidence="7" id="KW-1133">Transmembrane helix</keyword>
<comment type="cofactor">
    <cofactor evidence="1 6">
        <name>heme</name>
        <dbReference type="ChEBI" id="CHEBI:30413"/>
    </cofactor>
</comment>
<evidence type="ECO:0000256" key="5">
    <source>
        <dbReference type="ARBA" id="ARBA00023004"/>
    </source>
</evidence>
<dbReference type="AlphaFoldDB" id="A0AA40BKP3"/>
<protein>
    <submittedName>
        <fullName evidence="8">Cytochrome P450</fullName>
    </submittedName>
</protein>
<evidence type="ECO:0000313" key="8">
    <source>
        <dbReference type="EMBL" id="KAK0735932.1"/>
    </source>
</evidence>
<dbReference type="Proteomes" id="UP001172155">
    <property type="component" value="Unassembled WGS sequence"/>
</dbReference>
<dbReference type="Pfam" id="PF00067">
    <property type="entry name" value="p450"/>
    <property type="match status" value="2"/>
</dbReference>
<evidence type="ECO:0000256" key="1">
    <source>
        <dbReference type="ARBA" id="ARBA00001971"/>
    </source>
</evidence>
<dbReference type="InterPro" id="IPR001128">
    <property type="entry name" value="Cyt_P450"/>
</dbReference>
<evidence type="ECO:0000256" key="2">
    <source>
        <dbReference type="ARBA" id="ARBA00010617"/>
    </source>
</evidence>
<accession>A0AA40BKP3</accession>
<dbReference type="InterPro" id="IPR002401">
    <property type="entry name" value="Cyt_P450_E_grp-I"/>
</dbReference>
<gene>
    <name evidence="8" type="ORF">B0T18DRAFT_423330</name>
</gene>
<dbReference type="GO" id="GO:0016705">
    <property type="term" value="F:oxidoreductase activity, acting on paired donors, with incorporation or reduction of molecular oxygen"/>
    <property type="evidence" value="ECO:0007669"/>
    <property type="project" value="InterPro"/>
</dbReference>
<reference evidence="8" key="1">
    <citation type="submission" date="2023-06" db="EMBL/GenBank/DDBJ databases">
        <title>Genome-scale phylogeny and comparative genomics of the fungal order Sordariales.</title>
        <authorList>
            <consortium name="Lawrence Berkeley National Laboratory"/>
            <person name="Hensen N."/>
            <person name="Bonometti L."/>
            <person name="Westerberg I."/>
            <person name="Brannstrom I.O."/>
            <person name="Guillou S."/>
            <person name="Cros-Aarteil S."/>
            <person name="Calhoun S."/>
            <person name="Haridas S."/>
            <person name="Kuo A."/>
            <person name="Mondo S."/>
            <person name="Pangilinan J."/>
            <person name="Riley R."/>
            <person name="LaButti K."/>
            <person name="Andreopoulos B."/>
            <person name="Lipzen A."/>
            <person name="Chen C."/>
            <person name="Yanf M."/>
            <person name="Daum C."/>
            <person name="Ng V."/>
            <person name="Clum A."/>
            <person name="Steindorff A."/>
            <person name="Ohm R."/>
            <person name="Martin F."/>
            <person name="Silar P."/>
            <person name="Natvig D."/>
            <person name="Lalanne C."/>
            <person name="Gautier V."/>
            <person name="Ament-velasquez S.L."/>
            <person name="Kruys A."/>
            <person name="Hutchinson M.I."/>
            <person name="Powell A.J."/>
            <person name="Barry K."/>
            <person name="Miller A.N."/>
            <person name="Grigoriev I.V."/>
            <person name="Debuchy R."/>
            <person name="Gladieux P."/>
            <person name="Thoren M.H."/>
            <person name="Johannesson H."/>
        </authorList>
    </citation>
    <scope>NUCLEOTIDE SEQUENCE</scope>
    <source>
        <strain evidence="8">SMH3187-1</strain>
    </source>
</reference>
<dbReference type="Gene3D" id="1.10.630.10">
    <property type="entry name" value="Cytochrome P450"/>
    <property type="match status" value="2"/>
</dbReference>
<dbReference type="SUPFAM" id="SSF48264">
    <property type="entry name" value="Cytochrome P450"/>
    <property type="match status" value="1"/>
</dbReference>
<evidence type="ECO:0000256" key="7">
    <source>
        <dbReference type="SAM" id="Phobius"/>
    </source>
</evidence>
<comment type="similarity">
    <text evidence="2">Belongs to the cytochrome P450 family.</text>
</comment>
<evidence type="ECO:0000256" key="4">
    <source>
        <dbReference type="ARBA" id="ARBA00022723"/>
    </source>
</evidence>
<dbReference type="InterPro" id="IPR036396">
    <property type="entry name" value="Cyt_P450_sf"/>
</dbReference>
<dbReference type="GO" id="GO:0004497">
    <property type="term" value="F:monooxygenase activity"/>
    <property type="evidence" value="ECO:0007669"/>
    <property type="project" value="InterPro"/>
</dbReference>
<feature type="binding site" description="axial binding residue" evidence="6">
    <location>
        <position position="358"/>
    </location>
    <ligand>
        <name>heme</name>
        <dbReference type="ChEBI" id="CHEBI:30413"/>
    </ligand>
    <ligandPart>
        <name>Fe</name>
        <dbReference type="ChEBI" id="CHEBI:18248"/>
    </ligandPart>
</feature>
<dbReference type="EMBL" id="JAUKUD010000008">
    <property type="protein sequence ID" value="KAK0735932.1"/>
    <property type="molecule type" value="Genomic_DNA"/>
</dbReference>
<keyword evidence="4 6" id="KW-0479">Metal-binding</keyword>
<evidence type="ECO:0000256" key="6">
    <source>
        <dbReference type="PIRSR" id="PIRSR602401-1"/>
    </source>
</evidence>
<dbReference type="PANTHER" id="PTHR24305">
    <property type="entry name" value="CYTOCHROME P450"/>
    <property type="match status" value="1"/>
</dbReference>
<keyword evidence="5 6" id="KW-0408">Iron</keyword>
<evidence type="ECO:0000256" key="3">
    <source>
        <dbReference type="ARBA" id="ARBA00022617"/>
    </source>
</evidence>
<keyword evidence="7" id="KW-0812">Transmembrane</keyword>
<proteinExistence type="inferred from homology"/>
<sequence>MTADGLNQYLENGSPKDYAIMGLVVTGATLLVVYPLLQTIYTLHFGPLSHLSGPRLWAATRLPFLLSLMRGRITHDLAALHRRHGPIVRITPDEVSFTDPSAWSDILQPKPGGRHFTKHPSCPPGQEPVIRAYVDLLLTRLRGLAGAEVDVVPWFNYLTFDIVGDLGFGRSFGCLESSAYHAWIALILDTSKAIVFVGSARFYPYLFAALMWLVPEKALKAQREHTQYVVDCIERRLGMEGERPDMLGQVGLDVLGLSSLFQEVVIAGSETTAMALSAAVSLLVQDEEKMGVLVREVRGGTAVSIPIAAMHKSPASFHDSEGFHPERWLPEAATDPESPFYNDKRNASQPFILGPRQCIGINTAWMEMRLTMAKVLWTFDIAAPSDKSKLVKFDMLRSLMLLEKKPIPVMLKLREFKNG</sequence>